<gene>
    <name evidence="10 14" type="primary">thiE</name>
    <name evidence="14" type="ORF">JQS30_04195</name>
</gene>
<feature type="binding site" evidence="10">
    <location>
        <position position="101"/>
    </location>
    <ligand>
        <name>Mg(2+)</name>
        <dbReference type="ChEBI" id="CHEBI:18420"/>
    </ligand>
</feature>
<dbReference type="InterPro" id="IPR022998">
    <property type="entry name" value="ThiamineP_synth_TenI"/>
</dbReference>
<comment type="catalytic activity">
    <reaction evidence="9 10 11">
        <text>2-[(2R,5Z)-2-carboxy-4-methylthiazol-5(2H)-ylidene]ethyl phosphate + 4-amino-2-methyl-5-(diphosphooxymethyl)pyrimidine + 2 H(+) = thiamine phosphate + CO2 + diphosphate</text>
        <dbReference type="Rhea" id="RHEA:47844"/>
        <dbReference type="ChEBI" id="CHEBI:15378"/>
        <dbReference type="ChEBI" id="CHEBI:16526"/>
        <dbReference type="ChEBI" id="CHEBI:33019"/>
        <dbReference type="ChEBI" id="CHEBI:37575"/>
        <dbReference type="ChEBI" id="CHEBI:57841"/>
        <dbReference type="ChEBI" id="CHEBI:62899"/>
        <dbReference type="EC" id="2.5.1.3"/>
    </reaction>
</comment>
<dbReference type="GO" id="GO:0009228">
    <property type="term" value="P:thiamine biosynthetic process"/>
    <property type="evidence" value="ECO:0007669"/>
    <property type="project" value="UniProtKB-KW"/>
</dbReference>
<evidence type="ECO:0000256" key="9">
    <source>
        <dbReference type="ARBA" id="ARBA00047883"/>
    </source>
</evidence>
<keyword evidence="4 10" id="KW-0479">Metal-binding</keyword>
<feature type="binding site" evidence="10">
    <location>
        <position position="177"/>
    </location>
    <ligand>
        <name>2-[(2R,5Z)-2-carboxy-4-methylthiazol-5(2H)-ylidene]ethyl phosphate</name>
        <dbReference type="ChEBI" id="CHEBI:62899"/>
    </ligand>
</feature>
<dbReference type="PANTHER" id="PTHR20857:SF15">
    <property type="entry name" value="THIAMINE-PHOSPHATE SYNTHASE"/>
    <property type="match status" value="1"/>
</dbReference>
<evidence type="ECO:0000256" key="10">
    <source>
        <dbReference type="HAMAP-Rule" id="MF_00097"/>
    </source>
</evidence>
<dbReference type="SUPFAM" id="SSF51391">
    <property type="entry name" value="Thiamin phosphate synthase"/>
    <property type="match status" value="1"/>
</dbReference>
<feature type="binding site" evidence="10">
    <location>
        <position position="149"/>
    </location>
    <ligand>
        <name>4-amino-2-methyl-5-(diphosphooxymethyl)pyrimidine</name>
        <dbReference type="ChEBI" id="CHEBI:57841"/>
    </ligand>
</feature>
<dbReference type="EC" id="2.5.1.3" evidence="10"/>
<keyword evidence="15" id="KW-1185">Reference proteome</keyword>
<organism evidence="14 15">
    <name type="scientific">Natronoglycomyces albus</name>
    <dbReference type="NCBI Taxonomy" id="2811108"/>
    <lineage>
        <taxon>Bacteria</taxon>
        <taxon>Bacillati</taxon>
        <taxon>Actinomycetota</taxon>
        <taxon>Actinomycetes</taxon>
        <taxon>Glycomycetales</taxon>
        <taxon>Glycomycetaceae</taxon>
        <taxon>Natronoglycomyces</taxon>
    </lineage>
</organism>
<evidence type="ECO:0000256" key="8">
    <source>
        <dbReference type="ARBA" id="ARBA00047851"/>
    </source>
</evidence>
<evidence type="ECO:0000256" key="4">
    <source>
        <dbReference type="ARBA" id="ARBA00022723"/>
    </source>
</evidence>
<comment type="pathway">
    <text evidence="2 10 12">Cofactor biosynthesis; thiamine diphosphate biosynthesis; thiamine phosphate from 4-amino-2-methyl-5-diphosphomethylpyrimidine and 4-methyl-5-(2-phosphoethyl)-thiazole: step 1/1.</text>
</comment>
<dbReference type="KEGG" id="nav:JQS30_04195"/>
<evidence type="ECO:0000256" key="11">
    <source>
        <dbReference type="RuleBase" id="RU003826"/>
    </source>
</evidence>
<dbReference type="RefSeq" id="WP_213172137.1">
    <property type="nucleotide sequence ID" value="NZ_CP070496.1"/>
</dbReference>
<comment type="caution">
    <text evidence="10">Lacks conserved residue(s) required for the propagation of feature annotation.</text>
</comment>
<dbReference type="Pfam" id="PF02581">
    <property type="entry name" value="TMP-TENI"/>
    <property type="match status" value="1"/>
</dbReference>
<evidence type="ECO:0000256" key="1">
    <source>
        <dbReference type="ARBA" id="ARBA00003814"/>
    </source>
</evidence>
<evidence type="ECO:0000256" key="2">
    <source>
        <dbReference type="ARBA" id="ARBA00005165"/>
    </source>
</evidence>
<dbReference type="CDD" id="cd00564">
    <property type="entry name" value="TMP_TenI"/>
    <property type="match status" value="1"/>
</dbReference>
<dbReference type="Gene3D" id="3.20.20.70">
    <property type="entry name" value="Aldolase class I"/>
    <property type="match status" value="1"/>
</dbReference>
<dbReference type="AlphaFoldDB" id="A0A895XUC4"/>
<feature type="domain" description="Thiamine phosphate synthase/TenI" evidence="13">
    <location>
        <begin position="21"/>
        <end position="200"/>
    </location>
</feature>
<feature type="binding site" evidence="10">
    <location>
        <position position="82"/>
    </location>
    <ligand>
        <name>Mg(2+)</name>
        <dbReference type="ChEBI" id="CHEBI:18420"/>
    </ligand>
</feature>
<evidence type="ECO:0000259" key="13">
    <source>
        <dbReference type="Pfam" id="PF02581"/>
    </source>
</evidence>
<dbReference type="InterPro" id="IPR013785">
    <property type="entry name" value="Aldolase_TIM"/>
</dbReference>
<feature type="binding site" evidence="10">
    <location>
        <begin position="48"/>
        <end position="52"/>
    </location>
    <ligand>
        <name>4-amino-2-methyl-5-(diphosphooxymethyl)pyrimidine</name>
        <dbReference type="ChEBI" id="CHEBI:57841"/>
    </ligand>
</feature>
<dbReference type="GO" id="GO:0000287">
    <property type="term" value="F:magnesium ion binding"/>
    <property type="evidence" value="ECO:0007669"/>
    <property type="project" value="UniProtKB-UniRule"/>
</dbReference>
<accession>A0A895XUC4</accession>
<name>A0A895XUC4_9ACTN</name>
<evidence type="ECO:0000313" key="14">
    <source>
        <dbReference type="EMBL" id="QSB06126.1"/>
    </source>
</evidence>
<dbReference type="NCBIfam" id="TIGR00693">
    <property type="entry name" value="thiE"/>
    <property type="match status" value="1"/>
</dbReference>
<evidence type="ECO:0000256" key="5">
    <source>
        <dbReference type="ARBA" id="ARBA00022842"/>
    </source>
</evidence>
<dbReference type="PANTHER" id="PTHR20857">
    <property type="entry name" value="THIAMINE-PHOSPHATE PYROPHOSPHORYLASE"/>
    <property type="match status" value="1"/>
</dbReference>
<dbReference type="Proteomes" id="UP000662939">
    <property type="component" value="Chromosome"/>
</dbReference>
<dbReference type="GO" id="GO:0009229">
    <property type="term" value="P:thiamine diphosphate biosynthetic process"/>
    <property type="evidence" value="ECO:0007669"/>
    <property type="project" value="UniProtKB-UniRule"/>
</dbReference>
<evidence type="ECO:0000256" key="3">
    <source>
        <dbReference type="ARBA" id="ARBA00022679"/>
    </source>
</evidence>
<protein>
    <recommendedName>
        <fullName evidence="10">Thiamine-phosphate synthase</fullName>
        <shortName evidence="10">TP synthase</shortName>
        <shortName evidence="10">TPS</shortName>
        <ecNumber evidence="10">2.5.1.3</ecNumber>
    </recommendedName>
    <alternativeName>
        <fullName evidence="10">Thiamine-phosphate pyrophosphorylase</fullName>
        <shortName evidence="10">TMP pyrophosphorylase</shortName>
        <shortName evidence="10">TMP-PPase</shortName>
    </alternativeName>
</protein>
<dbReference type="UniPathway" id="UPA00060">
    <property type="reaction ID" value="UER00141"/>
</dbReference>
<feature type="binding site" evidence="10">
    <location>
        <position position="120"/>
    </location>
    <ligand>
        <name>4-amino-2-methyl-5-(diphosphooxymethyl)pyrimidine</name>
        <dbReference type="ChEBI" id="CHEBI:57841"/>
    </ligand>
</feature>
<keyword evidence="5 10" id="KW-0460">Magnesium</keyword>
<comment type="function">
    <text evidence="1 10">Condenses 4-methyl-5-(beta-hydroxyethyl)thiazole monophosphate (THZ-P) and 2-methyl-4-amino-5-hydroxymethyl pyrimidine pyrophosphate (HMP-PP) to form thiamine monophosphate (TMP).</text>
</comment>
<sequence>MHTSDTVSTHETPGKSVPRLHVITQTRPGHDPFPSIKAALAAGARLIQVRPEDHYTDREALALAEEITDLCRQQGALSVVNDRVHIAQAVAADGVHLGADDLPVDITRGILGTSAIIGGTARDAMSARVLRRAGATYVGVGPVFPTQTKEGLPDAIGLEGLAAVCAAVDLPVIAISGIDPERARACVEAGAHGVAVVGAISSAPDPYCATRELLAAVGELPTGDRA</sequence>
<evidence type="ECO:0000256" key="12">
    <source>
        <dbReference type="RuleBase" id="RU004253"/>
    </source>
</evidence>
<proteinExistence type="inferred from homology"/>
<comment type="similarity">
    <text evidence="10 11">Belongs to the thiamine-phosphate synthase family.</text>
</comment>
<reference evidence="14" key="1">
    <citation type="submission" date="2021-02" db="EMBL/GenBank/DDBJ databases">
        <title>Natronoglycomyces albus gen. nov., sp. nov, a haloalkaliphilic actinobacterium from a soda solonchak soil.</title>
        <authorList>
            <person name="Sorokin D.Y."/>
            <person name="Khijniak T.V."/>
            <person name="Zakharycheva A.P."/>
            <person name="Boueva O.V."/>
            <person name="Ariskina E.V."/>
            <person name="Hahnke R.L."/>
            <person name="Bunk B."/>
            <person name="Sproer C."/>
            <person name="Schumann P."/>
            <person name="Evtushenko L.I."/>
            <person name="Kublanov I.V."/>
        </authorList>
    </citation>
    <scope>NUCLEOTIDE SEQUENCE</scope>
    <source>
        <strain evidence="14">DSM 106290</strain>
    </source>
</reference>
<keyword evidence="3 10" id="KW-0808">Transferase</keyword>
<dbReference type="InterPro" id="IPR036206">
    <property type="entry name" value="ThiamineP_synth_sf"/>
</dbReference>
<dbReference type="GO" id="GO:0005737">
    <property type="term" value="C:cytoplasm"/>
    <property type="evidence" value="ECO:0007669"/>
    <property type="project" value="TreeGrafter"/>
</dbReference>
<evidence type="ECO:0000313" key="15">
    <source>
        <dbReference type="Proteomes" id="UP000662939"/>
    </source>
</evidence>
<feature type="binding site" evidence="10">
    <location>
        <begin position="146"/>
        <end position="148"/>
    </location>
    <ligand>
        <name>2-[(2R,5Z)-2-carboxy-4-methylthiazol-5(2H)-ylidene]ethyl phosphate</name>
        <dbReference type="ChEBI" id="CHEBI:62899"/>
    </ligand>
</feature>
<keyword evidence="6 10" id="KW-0784">Thiamine biosynthesis</keyword>
<evidence type="ECO:0000256" key="6">
    <source>
        <dbReference type="ARBA" id="ARBA00022977"/>
    </source>
</evidence>
<comment type="cofactor">
    <cofactor evidence="10">
        <name>Mg(2+)</name>
        <dbReference type="ChEBI" id="CHEBI:18420"/>
    </cofactor>
    <text evidence="10">Binds 1 Mg(2+) ion per subunit.</text>
</comment>
<dbReference type="EMBL" id="CP070496">
    <property type="protein sequence ID" value="QSB06126.1"/>
    <property type="molecule type" value="Genomic_DNA"/>
</dbReference>
<evidence type="ECO:0000256" key="7">
    <source>
        <dbReference type="ARBA" id="ARBA00047334"/>
    </source>
</evidence>
<dbReference type="GO" id="GO:0004789">
    <property type="term" value="F:thiamine-phosphate diphosphorylase activity"/>
    <property type="evidence" value="ECO:0007669"/>
    <property type="project" value="UniProtKB-UniRule"/>
</dbReference>
<comment type="catalytic activity">
    <reaction evidence="7 10 11">
        <text>4-methyl-5-(2-phosphooxyethyl)-thiazole + 4-amino-2-methyl-5-(diphosphooxymethyl)pyrimidine + H(+) = thiamine phosphate + diphosphate</text>
        <dbReference type="Rhea" id="RHEA:22328"/>
        <dbReference type="ChEBI" id="CHEBI:15378"/>
        <dbReference type="ChEBI" id="CHEBI:33019"/>
        <dbReference type="ChEBI" id="CHEBI:37575"/>
        <dbReference type="ChEBI" id="CHEBI:57841"/>
        <dbReference type="ChEBI" id="CHEBI:58296"/>
        <dbReference type="EC" id="2.5.1.3"/>
    </reaction>
</comment>
<dbReference type="HAMAP" id="MF_00097">
    <property type="entry name" value="TMP_synthase"/>
    <property type="match status" value="1"/>
</dbReference>
<dbReference type="InterPro" id="IPR034291">
    <property type="entry name" value="TMP_synthase"/>
</dbReference>
<comment type="catalytic activity">
    <reaction evidence="8 10 11">
        <text>2-(2-carboxy-4-methylthiazol-5-yl)ethyl phosphate + 4-amino-2-methyl-5-(diphosphooxymethyl)pyrimidine + 2 H(+) = thiamine phosphate + CO2 + diphosphate</text>
        <dbReference type="Rhea" id="RHEA:47848"/>
        <dbReference type="ChEBI" id="CHEBI:15378"/>
        <dbReference type="ChEBI" id="CHEBI:16526"/>
        <dbReference type="ChEBI" id="CHEBI:33019"/>
        <dbReference type="ChEBI" id="CHEBI:37575"/>
        <dbReference type="ChEBI" id="CHEBI:57841"/>
        <dbReference type="ChEBI" id="CHEBI:62890"/>
        <dbReference type="EC" id="2.5.1.3"/>
    </reaction>
</comment>
<feature type="binding site" evidence="10">
    <location>
        <position position="81"/>
    </location>
    <ligand>
        <name>4-amino-2-methyl-5-(diphosphooxymethyl)pyrimidine</name>
        <dbReference type="ChEBI" id="CHEBI:57841"/>
    </ligand>
</feature>